<name>A0A919NDK2_9ACTN</name>
<dbReference type="EMBL" id="BOMW01000070">
    <property type="protein sequence ID" value="GIF08943.1"/>
    <property type="molecule type" value="Genomic_DNA"/>
</dbReference>
<evidence type="ECO:0000256" key="2">
    <source>
        <dbReference type="ARBA" id="ARBA00023125"/>
    </source>
</evidence>
<evidence type="ECO:0000313" key="6">
    <source>
        <dbReference type="Proteomes" id="UP000629619"/>
    </source>
</evidence>
<organism evidence="5 6">
    <name type="scientific">Actinoplanes siamensis</name>
    <dbReference type="NCBI Taxonomy" id="1223317"/>
    <lineage>
        <taxon>Bacteria</taxon>
        <taxon>Bacillati</taxon>
        <taxon>Actinomycetota</taxon>
        <taxon>Actinomycetes</taxon>
        <taxon>Micromonosporales</taxon>
        <taxon>Micromonosporaceae</taxon>
        <taxon>Actinoplanes</taxon>
    </lineage>
</organism>
<proteinExistence type="predicted"/>
<dbReference type="SUPFAM" id="SSF53822">
    <property type="entry name" value="Periplasmic binding protein-like I"/>
    <property type="match status" value="1"/>
</dbReference>
<keyword evidence="3" id="KW-0804">Transcription</keyword>
<dbReference type="Pfam" id="PF13377">
    <property type="entry name" value="Peripla_BP_3"/>
    <property type="match status" value="1"/>
</dbReference>
<dbReference type="Gene3D" id="1.10.260.40">
    <property type="entry name" value="lambda repressor-like DNA-binding domains"/>
    <property type="match status" value="1"/>
</dbReference>
<dbReference type="GO" id="GO:0003700">
    <property type="term" value="F:DNA-binding transcription factor activity"/>
    <property type="evidence" value="ECO:0007669"/>
    <property type="project" value="TreeGrafter"/>
</dbReference>
<protein>
    <submittedName>
        <fullName evidence="5">LacI family transcriptional regulator</fullName>
    </submittedName>
</protein>
<evidence type="ECO:0000259" key="4">
    <source>
        <dbReference type="PROSITE" id="PS50932"/>
    </source>
</evidence>
<dbReference type="GO" id="GO:0000976">
    <property type="term" value="F:transcription cis-regulatory region binding"/>
    <property type="evidence" value="ECO:0007669"/>
    <property type="project" value="TreeGrafter"/>
</dbReference>
<evidence type="ECO:0000256" key="1">
    <source>
        <dbReference type="ARBA" id="ARBA00023015"/>
    </source>
</evidence>
<dbReference type="InterPro" id="IPR028082">
    <property type="entry name" value="Peripla_BP_I"/>
</dbReference>
<evidence type="ECO:0000256" key="3">
    <source>
        <dbReference type="ARBA" id="ARBA00023163"/>
    </source>
</evidence>
<dbReference type="InterPro" id="IPR010982">
    <property type="entry name" value="Lambda_DNA-bd_dom_sf"/>
</dbReference>
<dbReference type="PANTHER" id="PTHR30146">
    <property type="entry name" value="LACI-RELATED TRANSCRIPTIONAL REPRESSOR"/>
    <property type="match status" value="1"/>
</dbReference>
<feature type="domain" description="HTH lacI-type" evidence="4">
    <location>
        <begin position="8"/>
        <end position="62"/>
    </location>
</feature>
<accession>A0A919NDK2</accession>
<gene>
    <name evidence="5" type="ORF">Asi03nite_64810</name>
</gene>
<reference evidence="5" key="1">
    <citation type="submission" date="2021-01" db="EMBL/GenBank/DDBJ databases">
        <title>Whole genome shotgun sequence of Actinoplanes siamensis NBRC 109076.</title>
        <authorList>
            <person name="Komaki H."/>
            <person name="Tamura T."/>
        </authorList>
    </citation>
    <scope>NUCLEOTIDE SEQUENCE</scope>
    <source>
        <strain evidence="5">NBRC 109076</strain>
    </source>
</reference>
<dbReference type="PROSITE" id="PS50932">
    <property type="entry name" value="HTH_LACI_2"/>
    <property type="match status" value="1"/>
</dbReference>
<dbReference type="Pfam" id="PF00356">
    <property type="entry name" value="LacI"/>
    <property type="match status" value="1"/>
</dbReference>
<keyword evidence="2" id="KW-0238">DNA-binding</keyword>
<dbReference type="CDD" id="cd01392">
    <property type="entry name" value="HTH_LacI"/>
    <property type="match status" value="1"/>
</dbReference>
<dbReference type="InterPro" id="IPR046335">
    <property type="entry name" value="LacI/GalR-like_sensor"/>
</dbReference>
<dbReference type="InterPro" id="IPR000843">
    <property type="entry name" value="HTH_LacI"/>
</dbReference>
<comment type="caution">
    <text evidence="5">The sequence shown here is derived from an EMBL/GenBank/DDBJ whole genome shotgun (WGS) entry which is preliminary data.</text>
</comment>
<dbReference type="PROSITE" id="PS00356">
    <property type="entry name" value="HTH_LACI_1"/>
    <property type="match status" value="1"/>
</dbReference>
<sequence>MPAVGNRPTIADIAKRVGVSPGAVSFALNGRPGVSEQTRARILEVAREMNWRPHRAARALGGAQAGAVGLVLARDPRTLGSEQFYTQILYGMQDVLSARSSAVQIQLVRDLAAEIDLYRDWASEHRVDGLVLVDLRLDDPRIDVVRELGLPAVALGLPGEPGRLPSVWADDAEAMTTIVDYLAALDHRRIAHIAGPPVYQHTARRTAALREQAAARGLRAAESVPTDFSDAEGATATRALLSRADRPTAIVYDSDLMAAAGLGVALEMGIEVPRALSIVSFDDSVLTRIVHPALTCLSRDTYALGAQVATTLLQAIADPGSRESVRTETPRLVVRGSTARAATATAGTVAD</sequence>
<keyword evidence="1" id="KW-0805">Transcription regulation</keyword>
<dbReference type="AlphaFoldDB" id="A0A919NDK2"/>
<dbReference type="PANTHER" id="PTHR30146:SF155">
    <property type="entry name" value="ALANINE RACEMASE"/>
    <property type="match status" value="1"/>
</dbReference>
<dbReference type="Proteomes" id="UP000629619">
    <property type="component" value="Unassembled WGS sequence"/>
</dbReference>
<evidence type="ECO:0000313" key="5">
    <source>
        <dbReference type="EMBL" id="GIF08943.1"/>
    </source>
</evidence>
<keyword evidence="6" id="KW-1185">Reference proteome</keyword>
<dbReference type="SMART" id="SM00354">
    <property type="entry name" value="HTH_LACI"/>
    <property type="match status" value="1"/>
</dbReference>
<dbReference type="Gene3D" id="3.40.50.2300">
    <property type="match status" value="2"/>
</dbReference>
<dbReference type="SUPFAM" id="SSF47413">
    <property type="entry name" value="lambda repressor-like DNA-binding domains"/>
    <property type="match status" value="1"/>
</dbReference>
<dbReference type="CDD" id="cd06267">
    <property type="entry name" value="PBP1_LacI_sugar_binding-like"/>
    <property type="match status" value="1"/>
</dbReference>